<dbReference type="OrthoDB" id="1938883at2759"/>
<sequence length="100" mass="10837">MEVSVSHIKRRSIPSFVFPGGVRPTHTSKGTWDSKRRSENRISSTASAATTTTTNEASSESKAGSNSSGDGKKRKRGDDETLTDQLRNSKHVAVSVAFRK</sequence>
<dbReference type="Proteomes" id="UP000886595">
    <property type="component" value="Unassembled WGS sequence"/>
</dbReference>
<dbReference type="AlphaFoldDB" id="A0A8X7U3D9"/>
<organism evidence="2 3">
    <name type="scientific">Brassica carinata</name>
    <name type="common">Ethiopian mustard</name>
    <name type="synonym">Abyssinian cabbage</name>
    <dbReference type="NCBI Taxonomy" id="52824"/>
    <lineage>
        <taxon>Eukaryota</taxon>
        <taxon>Viridiplantae</taxon>
        <taxon>Streptophyta</taxon>
        <taxon>Embryophyta</taxon>
        <taxon>Tracheophyta</taxon>
        <taxon>Spermatophyta</taxon>
        <taxon>Magnoliopsida</taxon>
        <taxon>eudicotyledons</taxon>
        <taxon>Gunneridae</taxon>
        <taxon>Pentapetalae</taxon>
        <taxon>rosids</taxon>
        <taxon>malvids</taxon>
        <taxon>Brassicales</taxon>
        <taxon>Brassicaceae</taxon>
        <taxon>Brassiceae</taxon>
        <taxon>Brassica</taxon>
    </lineage>
</organism>
<proteinExistence type="predicted"/>
<name>A0A8X7U3D9_BRACI</name>
<feature type="compositionally biased region" description="Low complexity" evidence="1">
    <location>
        <begin position="43"/>
        <end position="69"/>
    </location>
</feature>
<evidence type="ECO:0000256" key="1">
    <source>
        <dbReference type="SAM" id="MobiDB-lite"/>
    </source>
</evidence>
<dbReference type="EMBL" id="JAAMPC010000014">
    <property type="protein sequence ID" value="KAG2262861.1"/>
    <property type="molecule type" value="Genomic_DNA"/>
</dbReference>
<accession>A0A8X7U3D9</accession>
<protein>
    <submittedName>
        <fullName evidence="2">Uncharacterized protein</fullName>
    </submittedName>
</protein>
<evidence type="ECO:0000313" key="2">
    <source>
        <dbReference type="EMBL" id="KAG2262861.1"/>
    </source>
</evidence>
<keyword evidence="3" id="KW-1185">Reference proteome</keyword>
<reference evidence="2 3" key="1">
    <citation type="submission" date="2020-02" db="EMBL/GenBank/DDBJ databases">
        <authorList>
            <person name="Ma Q."/>
            <person name="Huang Y."/>
            <person name="Song X."/>
            <person name="Pei D."/>
        </authorList>
    </citation>
    <scope>NUCLEOTIDE SEQUENCE [LARGE SCALE GENOMIC DNA]</scope>
    <source>
        <strain evidence="2">Sxm20200214</strain>
        <tissue evidence="2">Leaf</tissue>
    </source>
</reference>
<feature type="region of interest" description="Disordered" evidence="1">
    <location>
        <begin position="1"/>
        <end position="100"/>
    </location>
</feature>
<comment type="caution">
    <text evidence="2">The sequence shown here is derived from an EMBL/GenBank/DDBJ whole genome shotgun (WGS) entry which is preliminary data.</text>
</comment>
<evidence type="ECO:0000313" key="3">
    <source>
        <dbReference type="Proteomes" id="UP000886595"/>
    </source>
</evidence>
<gene>
    <name evidence="2" type="ORF">Bca52824_069940</name>
</gene>